<keyword evidence="10" id="KW-1185">Reference proteome</keyword>
<keyword evidence="5" id="KW-0677">Repeat</keyword>
<dbReference type="Proteomes" id="UP000007110">
    <property type="component" value="Unassembled WGS sequence"/>
</dbReference>
<feature type="compositionally biased region" description="Polar residues" evidence="7">
    <location>
        <begin position="28"/>
        <end position="42"/>
    </location>
</feature>
<dbReference type="InterPro" id="IPR039778">
    <property type="entry name" value="PDCD4"/>
</dbReference>
<dbReference type="EnsemblMetazoa" id="XM_030985448">
    <property type="protein sequence ID" value="XP_030841308"/>
    <property type="gene ID" value="LOC575596"/>
</dbReference>
<dbReference type="PROSITE" id="PS51366">
    <property type="entry name" value="MI"/>
    <property type="match status" value="2"/>
</dbReference>
<dbReference type="InterPro" id="IPR003891">
    <property type="entry name" value="Initiation_fac_eIF4g_MI"/>
</dbReference>
<comment type="subcellular location">
    <subcellularLocation>
        <location evidence="1">Cytoplasm</location>
    </subcellularLocation>
</comment>
<dbReference type="GO" id="GO:0005829">
    <property type="term" value="C:cytosol"/>
    <property type="evidence" value="ECO:0000318"/>
    <property type="project" value="GO_Central"/>
</dbReference>
<dbReference type="GO" id="GO:0045892">
    <property type="term" value="P:negative regulation of DNA-templated transcription"/>
    <property type="evidence" value="ECO:0007669"/>
    <property type="project" value="InterPro"/>
</dbReference>
<evidence type="ECO:0000259" key="8">
    <source>
        <dbReference type="PROSITE" id="PS51366"/>
    </source>
</evidence>
<comment type="similarity">
    <text evidence="2">Belongs to the PDCD4 family.</text>
</comment>
<dbReference type="FunCoup" id="A0A7M7NYT5">
    <property type="interactions" value="1555"/>
</dbReference>
<dbReference type="Pfam" id="PF02847">
    <property type="entry name" value="MA3"/>
    <property type="match status" value="2"/>
</dbReference>
<dbReference type="OMA" id="NQDDCEF"/>
<evidence type="ECO:0000256" key="1">
    <source>
        <dbReference type="ARBA" id="ARBA00004496"/>
    </source>
</evidence>
<protein>
    <recommendedName>
        <fullName evidence="3">Programmed cell death protein 4</fullName>
    </recommendedName>
</protein>
<evidence type="ECO:0000256" key="6">
    <source>
        <dbReference type="ARBA" id="ARBA00023242"/>
    </source>
</evidence>
<dbReference type="KEGG" id="spu:575596"/>
<dbReference type="Gene3D" id="1.25.40.180">
    <property type="match status" value="2"/>
</dbReference>
<evidence type="ECO:0000256" key="4">
    <source>
        <dbReference type="ARBA" id="ARBA00022490"/>
    </source>
</evidence>
<feature type="compositionally biased region" description="Gly residues" evidence="7">
    <location>
        <begin position="103"/>
        <end position="114"/>
    </location>
</feature>
<feature type="compositionally biased region" description="Basic and acidic residues" evidence="7">
    <location>
        <begin position="450"/>
        <end position="464"/>
    </location>
</feature>
<dbReference type="RefSeq" id="XP_030841308.1">
    <property type="nucleotide sequence ID" value="XM_030985448.1"/>
</dbReference>
<feature type="compositionally biased region" description="Basic residues" evidence="7">
    <location>
        <begin position="52"/>
        <end position="62"/>
    </location>
</feature>
<reference evidence="9" key="2">
    <citation type="submission" date="2021-01" db="UniProtKB">
        <authorList>
            <consortium name="EnsemblMetazoa"/>
        </authorList>
    </citation>
    <scope>IDENTIFICATION</scope>
</reference>
<sequence length="464" mass="51315">MEVEHVPFQLANLVQENGDFSDGDEGDSNNNPGAMTNGSGLASDTAIEGRITKKAKRRLKRSPSKEYPVVSLSLPDPSLTALGNSKERRDRKSRSGKGRGLPKKGGAGGKGTWGKLGQVYDENDVECIDSHDPNYDSENQDDYTVKTVIPILTDEEVIEMIEPIFQEYFEHGDTTEVACCLEELNLADKVCLKVPALAVTLALEKKATQRELTSRLLSDLCAKGVITDNTLMAAFKKLLDDLPDLTLDTPDAPSVLGHFMARAVADDCLPTAFVQQLKGSMQCEHGRMALDRASNLLSVNHGIHRMDNIWGVGGGIRPVKMLIKKMVLLLKEYLSSGEIPEAVRCLQELEVPHFHHELVYEACVMALEVGGERTTEMMVALLKEMYSTTIITYDQLVSGFERVFDALPDLVLDVPFAFQIMDYFGDLCVKEKLMSPQMRDKVPSRGRKRFVSEGDGGRVKDESK</sequence>
<dbReference type="GO" id="GO:0005634">
    <property type="term" value="C:nucleus"/>
    <property type="evidence" value="ECO:0000318"/>
    <property type="project" value="GO_Central"/>
</dbReference>
<dbReference type="PANTHER" id="PTHR12626:SF0">
    <property type="entry name" value="PROGRAMMED CELL DEATH PROTEIN 4"/>
    <property type="match status" value="1"/>
</dbReference>
<evidence type="ECO:0000313" key="10">
    <source>
        <dbReference type="Proteomes" id="UP000007110"/>
    </source>
</evidence>
<dbReference type="InterPro" id="IPR016024">
    <property type="entry name" value="ARM-type_fold"/>
</dbReference>
<dbReference type="FunFam" id="1.25.40.180:FF:000009">
    <property type="entry name" value="programmed cell death protein 4"/>
    <property type="match status" value="1"/>
</dbReference>
<dbReference type="FunFam" id="1.25.40.180:FF:000008">
    <property type="entry name" value="Programmed cell death protein 4"/>
    <property type="match status" value="1"/>
</dbReference>
<feature type="domain" description="MI" evidence="8">
    <location>
        <begin position="321"/>
        <end position="444"/>
    </location>
</feature>
<name>A0A7M7NYT5_STRPU</name>
<reference evidence="10" key="1">
    <citation type="submission" date="2015-02" db="EMBL/GenBank/DDBJ databases">
        <title>Genome sequencing for Strongylocentrotus purpuratus.</title>
        <authorList>
            <person name="Murali S."/>
            <person name="Liu Y."/>
            <person name="Vee V."/>
            <person name="English A."/>
            <person name="Wang M."/>
            <person name="Skinner E."/>
            <person name="Han Y."/>
            <person name="Muzny D.M."/>
            <person name="Worley K.C."/>
            <person name="Gibbs R.A."/>
        </authorList>
    </citation>
    <scope>NUCLEOTIDE SEQUENCE</scope>
</reference>
<dbReference type="AlphaFoldDB" id="A0A7M7NYT5"/>
<evidence type="ECO:0000256" key="7">
    <source>
        <dbReference type="SAM" id="MobiDB-lite"/>
    </source>
</evidence>
<feature type="compositionally biased region" description="Basic residues" evidence="7">
    <location>
        <begin position="91"/>
        <end position="102"/>
    </location>
</feature>
<dbReference type="SUPFAM" id="SSF48371">
    <property type="entry name" value="ARM repeat"/>
    <property type="match status" value="2"/>
</dbReference>
<evidence type="ECO:0000256" key="2">
    <source>
        <dbReference type="ARBA" id="ARBA00005497"/>
    </source>
</evidence>
<dbReference type="SMART" id="SM00544">
    <property type="entry name" value="MA3"/>
    <property type="match status" value="2"/>
</dbReference>
<dbReference type="CTD" id="27250"/>
<keyword evidence="4" id="KW-0963">Cytoplasm</keyword>
<accession>A0A7M7NYT5</accession>
<evidence type="ECO:0000256" key="3">
    <source>
        <dbReference type="ARBA" id="ARBA00014414"/>
    </source>
</evidence>
<organism evidence="9 10">
    <name type="scientific">Strongylocentrotus purpuratus</name>
    <name type="common">Purple sea urchin</name>
    <dbReference type="NCBI Taxonomy" id="7668"/>
    <lineage>
        <taxon>Eukaryota</taxon>
        <taxon>Metazoa</taxon>
        <taxon>Echinodermata</taxon>
        <taxon>Eleutherozoa</taxon>
        <taxon>Echinozoa</taxon>
        <taxon>Echinoidea</taxon>
        <taxon>Euechinoidea</taxon>
        <taxon>Echinacea</taxon>
        <taxon>Camarodonta</taxon>
        <taxon>Echinidea</taxon>
        <taxon>Strongylocentrotidae</taxon>
        <taxon>Strongylocentrotus</taxon>
    </lineage>
</organism>
<feature type="domain" description="MI" evidence="8">
    <location>
        <begin position="156"/>
        <end position="279"/>
    </location>
</feature>
<evidence type="ECO:0000256" key="5">
    <source>
        <dbReference type="ARBA" id="ARBA00022737"/>
    </source>
</evidence>
<dbReference type="InParanoid" id="A0A7M7NYT5"/>
<feature type="region of interest" description="Disordered" evidence="7">
    <location>
        <begin position="12"/>
        <end position="115"/>
    </location>
</feature>
<dbReference type="PANTHER" id="PTHR12626">
    <property type="entry name" value="PROGRAMMED CELL DEATH 4"/>
    <property type="match status" value="1"/>
</dbReference>
<proteinExistence type="inferred from homology"/>
<evidence type="ECO:0000313" key="9">
    <source>
        <dbReference type="EnsemblMetazoa" id="XP_030841308"/>
    </source>
</evidence>
<feature type="region of interest" description="Disordered" evidence="7">
    <location>
        <begin position="437"/>
        <end position="464"/>
    </location>
</feature>
<dbReference type="OrthoDB" id="414546at2759"/>
<dbReference type="GeneID" id="575596"/>
<keyword evidence="6" id="KW-0539">Nucleus</keyword>